<comment type="caution">
    <text evidence="1">The sequence shown here is derived from an EMBL/GenBank/DDBJ whole genome shotgun (WGS) entry which is preliminary data.</text>
</comment>
<evidence type="ECO:0000313" key="2">
    <source>
        <dbReference type="Proteomes" id="UP001165121"/>
    </source>
</evidence>
<dbReference type="EMBL" id="BSXT01001465">
    <property type="protein sequence ID" value="GMF42707.1"/>
    <property type="molecule type" value="Genomic_DNA"/>
</dbReference>
<reference evidence="1" key="1">
    <citation type="submission" date="2023-04" db="EMBL/GenBank/DDBJ databases">
        <title>Phytophthora fragariaefolia NBRC 109709.</title>
        <authorList>
            <person name="Ichikawa N."/>
            <person name="Sato H."/>
            <person name="Tonouchi N."/>
        </authorList>
    </citation>
    <scope>NUCLEOTIDE SEQUENCE</scope>
    <source>
        <strain evidence="1">NBRC 109709</strain>
    </source>
</reference>
<dbReference type="Proteomes" id="UP001165121">
    <property type="component" value="Unassembled WGS sequence"/>
</dbReference>
<gene>
    <name evidence="1" type="ORF">Pfra01_001410800</name>
</gene>
<evidence type="ECO:0000313" key="1">
    <source>
        <dbReference type="EMBL" id="GMF42707.1"/>
    </source>
</evidence>
<accession>A0A9W7CXQ0</accession>
<name>A0A9W7CXQ0_9STRA</name>
<keyword evidence="2" id="KW-1185">Reference proteome</keyword>
<dbReference type="OrthoDB" id="145471at2759"/>
<sequence length="189" mass="20843">MSTPTTQTAGTPAASAAANTVVTSSATTGCSPASTSVVTSTVTTPSSPKRTMSLGDYKKTRSNALFARDELEALFDVGSDADMENEEEMTREPRLQHVWTRVWDPVVLVRTTRTLRARSARAEAAIDRSMMLDRCPAREVEATHFVQYCCVAHWSSARPMDADSKRDPISLRQHCSAESVRIVLVQWRH</sequence>
<proteinExistence type="predicted"/>
<protein>
    <submittedName>
        <fullName evidence="1">Unnamed protein product</fullName>
    </submittedName>
</protein>
<dbReference type="AlphaFoldDB" id="A0A9W7CXQ0"/>
<organism evidence="1 2">
    <name type="scientific">Phytophthora fragariaefolia</name>
    <dbReference type="NCBI Taxonomy" id="1490495"/>
    <lineage>
        <taxon>Eukaryota</taxon>
        <taxon>Sar</taxon>
        <taxon>Stramenopiles</taxon>
        <taxon>Oomycota</taxon>
        <taxon>Peronosporomycetes</taxon>
        <taxon>Peronosporales</taxon>
        <taxon>Peronosporaceae</taxon>
        <taxon>Phytophthora</taxon>
    </lineage>
</organism>